<dbReference type="InterPro" id="IPR013762">
    <property type="entry name" value="Integrase-like_cat_sf"/>
</dbReference>
<dbReference type="Gene3D" id="1.10.150.130">
    <property type="match status" value="1"/>
</dbReference>
<keyword evidence="3" id="KW-0233">DNA recombination</keyword>
<evidence type="ECO:0000313" key="6">
    <source>
        <dbReference type="EMBL" id="MBB4036534.1"/>
    </source>
</evidence>
<dbReference type="GO" id="GO:0003677">
    <property type="term" value="F:DNA binding"/>
    <property type="evidence" value="ECO:0007669"/>
    <property type="project" value="UniProtKB-UniRule"/>
</dbReference>
<keyword evidence="1" id="KW-0229">DNA integration</keyword>
<accession>A0A840CSB0</accession>
<protein>
    <submittedName>
        <fullName evidence="6">Site-specific recombinase XerD</fullName>
    </submittedName>
</protein>
<dbReference type="GO" id="GO:0015074">
    <property type="term" value="P:DNA integration"/>
    <property type="evidence" value="ECO:0007669"/>
    <property type="project" value="UniProtKB-KW"/>
</dbReference>
<evidence type="ECO:0000256" key="3">
    <source>
        <dbReference type="ARBA" id="ARBA00023172"/>
    </source>
</evidence>
<dbReference type="InterPro" id="IPR044068">
    <property type="entry name" value="CB"/>
</dbReference>
<reference evidence="6 7" key="1">
    <citation type="submission" date="2020-08" db="EMBL/GenBank/DDBJ databases">
        <title>Genomic Encyclopedia of Type Strains, Phase IV (KMG-IV): sequencing the most valuable type-strain genomes for metagenomic binning, comparative biology and taxonomic classification.</title>
        <authorList>
            <person name="Goeker M."/>
        </authorList>
    </citation>
    <scope>NUCLEOTIDE SEQUENCE [LARGE SCALE GENOMIC DNA]</scope>
    <source>
        <strain evidence="6 7">DSM 104969</strain>
    </source>
</reference>
<evidence type="ECO:0000256" key="4">
    <source>
        <dbReference type="PROSITE-ProRule" id="PRU01248"/>
    </source>
</evidence>
<dbReference type="Pfam" id="PF13102">
    <property type="entry name" value="Phage_int_SAM_5"/>
    <property type="match status" value="1"/>
</dbReference>
<dbReference type="RefSeq" id="WP_183307435.1">
    <property type="nucleotide sequence ID" value="NZ_JACIEP010000008.1"/>
</dbReference>
<proteinExistence type="predicted"/>
<gene>
    <name evidence="6" type="ORF">GGR21_002440</name>
</gene>
<dbReference type="InterPro" id="IPR050090">
    <property type="entry name" value="Tyrosine_recombinase_XerCD"/>
</dbReference>
<evidence type="ECO:0000313" key="7">
    <source>
        <dbReference type="Proteomes" id="UP000555103"/>
    </source>
</evidence>
<dbReference type="InterPro" id="IPR011010">
    <property type="entry name" value="DNA_brk_join_enz"/>
</dbReference>
<dbReference type="PANTHER" id="PTHR30349:SF64">
    <property type="entry name" value="PROPHAGE INTEGRASE INTD-RELATED"/>
    <property type="match status" value="1"/>
</dbReference>
<dbReference type="Gene3D" id="1.10.443.10">
    <property type="entry name" value="Intergrase catalytic core"/>
    <property type="match status" value="1"/>
</dbReference>
<evidence type="ECO:0000259" key="5">
    <source>
        <dbReference type="PROSITE" id="PS51900"/>
    </source>
</evidence>
<dbReference type="PANTHER" id="PTHR30349">
    <property type="entry name" value="PHAGE INTEGRASE-RELATED"/>
    <property type="match status" value="1"/>
</dbReference>
<evidence type="ECO:0000256" key="1">
    <source>
        <dbReference type="ARBA" id="ARBA00022908"/>
    </source>
</evidence>
<name>A0A840CSB0_9BACT</name>
<evidence type="ECO:0000256" key="2">
    <source>
        <dbReference type="ARBA" id="ARBA00023125"/>
    </source>
</evidence>
<keyword evidence="7" id="KW-1185">Reference proteome</keyword>
<dbReference type="PROSITE" id="PS51900">
    <property type="entry name" value="CB"/>
    <property type="match status" value="1"/>
</dbReference>
<dbReference type="EMBL" id="JACIEP010000008">
    <property type="protein sequence ID" value="MBB4036534.1"/>
    <property type="molecule type" value="Genomic_DNA"/>
</dbReference>
<comment type="caution">
    <text evidence="6">The sequence shown here is derived from an EMBL/GenBank/DDBJ whole genome shotgun (WGS) entry which is preliminary data.</text>
</comment>
<feature type="domain" description="Core-binding (CB)" evidence="5">
    <location>
        <begin position="109"/>
        <end position="189"/>
    </location>
</feature>
<dbReference type="GO" id="GO:0006310">
    <property type="term" value="P:DNA recombination"/>
    <property type="evidence" value="ECO:0007669"/>
    <property type="project" value="UniProtKB-KW"/>
</dbReference>
<dbReference type="InterPro" id="IPR025269">
    <property type="entry name" value="SAM-like_dom"/>
</dbReference>
<organism evidence="6 7">
    <name type="scientific">Dysgonomonas hofstadii</name>
    <dbReference type="NCBI Taxonomy" id="637886"/>
    <lineage>
        <taxon>Bacteria</taxon>
        <taxon>Pseudomonadati</taxon>
        <taxon>Bacteroidota</taxon>
        <taxon>Bacteroidia</taxon>
        <taxon>Bacteroidales</taxon>
        <taxon>Dysgonomonadaceae</taxon>
        <taxon>Dysgonomonas</taxon>
    </lineage>
</organism>
<sequence>MASVKLYLDTRVPRKDGTYPLKIAVTHKGKFFINLKIYLKEDQLVGGEVVGHKSKKIYNTIIEQWLINVKKVLLDLAANGKINNLSHQQLKNIIENYNDSNEPDDETPYLFKEHLERFISTKEKKNTKDIYRATLNKIKKHTDIDNLTFEDINLSWLKGFQQNISEEGLSINAQGIHFRNIRAIFNDAIDEELISQSIYPFRRFKIKTEKTIKRSLTVEDLIQLRDYPCEEHQMKYRDLFMLTFYLIGINVIDLLHLKEIINGRIEYRREKTYRLYSIEVLPEAQAILDKYKGKDYLLNALDTYNYYKGFADKINKNIQEIGPFEIVEKIVKGKKKKIKERKPLFPSITTYWARHTWATIAASLDIPKETIAAALGHGGNSVTDIYINFDQKKIDDANKKVLKHIREYGKLKKKKASQK</sequence>
<dbReference type="SUPFAM" id="SSF56349">
    <property type="entry name" value="DNA breaking-rejoining enzymes"/>
    <property type="match status" value="1"/>
</dbReference>
<keyword evidence="2 4" id="KW-0238">DNA-binding</keyword>
<dbReference type="AlphaFoldDB" id="A0A840CSB0"/>
<dbReference type="Proteomes" id="UP000555103">
    <property type="component" value="Unassembled WGS sequence"/>
</dbReference>
<dbReference type="InterPro" id="IPR010998">
    <property type="entry name" value="Integrase_recombinase_N"/>
</dbReference>